<feature type="signal peptide" evidence="4">
    <location>
        <begin position="1"/>
        <end position="22"/>
    </location>
</feature>
<gene>
    <name evidence="5" type="ORF">LX66_3844</name>
</gene>
<dbReference type="PROSITE" id="PS50005">
    <property type="entry name" value="TPR"/>
    <property type="match status" value="1"/>
</dbReference>
<evidence type="ECO:0000256" key="1">
    <source>
        <dbReference type="PROSITE-ProRule" id="PRU00339"/>
    </source>
</evidence>
<dbReference type="EMBL" id="VLLG01000004">
    <property type="protein sequence ID" value="TWI86585.1"/>
    <property type="molecule type" value="Genomic_DNA"/>
</dbReference>
<accession>A0A562SZ35</accession>
<evidence type="ECO:0000313" key="6">
    <source>
        <dbReference type="Proteomes" id="UP000316778"/>
    </source>
</evidence>
<dbReference type="InterPro" id="IPR016032">
    <property type="entry name" value="Sig_transdc_resp-reg_C-effctor"/>
</dbReference>
<keyword evidence="1" id="KW-0802">TPR repeat</keyword>
<dbReference type="RefSeq" id="WP_211366371.1">
    <property type="nucleotide sequence ID" value="NZ_BAAAFY010000005.1"/>
</dbReference>
<dbReference type="GO" id="GO:0003677">
    <property type="term" value="F:DNA binding"/>
    <property type="evidence" value="ECO:0007669"/>
    <property type="project" value="InterPro"/>
</dbReference>
<dbReference type="PANTHER" id="PTHR10098">
    <property type="entry name" value="RAPSYN-RELATED"/>
    <property type="match status" value="1"/>
</dbReference>
<dbReference type="Proteomes" id="UP000316778">
    <property type="component" value="Unassembled WGS sequence"/>
</dbReference>
<feature type="transmembrane region" description="Helical" evidence="3">
    <location>
        <begin position="338"/>
        <end position="359"/>
    </location>
</feature>
<evidence type="ECO:0000256" key="4">
    <source>
        <dbReference type="SAM" id="SignalP"/>
    </source>
</evidence>
<sequence length="532" mass="62290">MMLQRFFITALCCVLAAAPLRAQQELTLKLRRFEQPDSSRQVHTPSAFLTLKENYTRAMENKDPVAAAQCLQQMGRLCYHLGHYPQSLDFHLQAGEIYRREDKIKLLAGNLDDMGTLYYYNRQPGQARRQYEEALAIYTSLQDRAGMALTYGKIGHLYEKQQQYDSAFFFQRQALAQYRTLDYKQGMAKIYENLGSIHEDLARYDSAGYYFRQALLLNEQTGDDTARIEVLNNLGDVLRKTGRYREGLQRTQQALALALQVNEKYQLSGACRDVAKSYHLLGNNDSAFYYLEQSRNHLLDIYSEESGKQVALLQTMYDIEKKNREIERLTSARKMNRIITVAVIVVIVLLIVLGSLVISRQRLRIRNARILAEQDKRRYETEQERMQAELENRKIELSTHTLHIIQKNQLLEELRNRLDEMVKDERRDQKKQLKQLQQQINHSFNHDHYWEEFRKMFEQVHQAFFNNLKKYCDKLTPSDLRLVALLKMNLPSGDIATLLCISQDSLRVMRYRLRKKLSIGQGESLTAFIQSL</sequence>
<keyword evidence="6" id="KW-1185">Reference proteome</keyword>
<dbReference type="Gene3D" id="1.25.40.10">
    <property type="entry name" value="Tetratricopeptide repeat domain"/>
    <property type="match status" value="1"/>
</dbReference>
<organism evidence="5 6">
    <name type="scientific">Chitinophaga japonensis</name>
    <name type="common">Flexibacter japonensis</name>
    <dbReference type="NCBI Taxonomy" id="104662"/>
    <lineage>
        <taxon>Bacteria</taxon>
        <taxon>Pseudomonadati</taxon>
        <taxon>Bacteroidota</taxon>
        <taxon>Chitinophagia</taxon>
        <taxon>Chitinophagales</taxon>
        <taxon>Chitinophagaceae</taxon>
        <taxon>Chitinophaga</taxon>
    </lineage>
</organism>
<dbReference type="SMART" id="SM00028">
    <property type="entry name" value="TPR"/>
    <property type="match status" value="5"/>
</dbReference>
<evidence type="ECO:0000256" key="3">
    <source>
        <dbReference type="SAM" id="Phobius"/>
    </source>
</evidence>
<dbReference type="InterPro" id="IPR011990">
    <property type="entry name" value="TPR-like_helical_dom_sf"/>
</dbReference>
<feature type="chain" id="PRO_5021829937" evidence="4">
    <location>
        <begin position="23"/>
        <end position="532"/>
    </location>
</feature>
<proteinExistence type="predicted"/>
<dbReference type="AlphaFoldDB" id="A0A562SZ35"/>
<reference evidence="5 6" key="1">
    <citation type="journal article" date="2013" name="Stand. Genomic Sci.">
        <title>Genomic Encyclopedia of Type Strains, Phase I: The one thousand microbial genomes (KMG-I) project.</title>
        <authorList>
            <person name="Kyrpides N.C."/>
            <person name="Woyke T."/>
            <person name="Eisen J.A."/>
            <person name="Garrity G."/>
            <person name="Lilburn T.G."/>
            <person name="Beck B.J."/>
            <person name="Whitman W.B."/>
            <person name="Hugenholtz P."/>
            <person name="Klenk H.P."/>
        </authorList>
    </citation>
    <scope>NUCLEOTIDE SEQUENCE [LARGE SCALE GENOMIC DNA]</scope>
    <source>
        <strain evidence="5 6">DSM 13484</strain>
    </source>
</reference>
<keyword evidence="2" id="KW-0175">Coiled coil</keyword>
<feature type="coiled-coil region" evidence="2">
    <location>
        <begin position="365"/>
        <end position="439"/>
    </location>
</feature>
<evidence type="ECO:0000256" key="2">
    <source>
        <dbReference type="SAM" id="Coils"/>
    </source>
</evidence>
<keyword evidence="3" id="KW-0472">Membrane</keyword>
<name>A0A562SZ35_CHIJA</name>
<comment type="caution">
    <text evidence="5">The sequence shown here is derived from an EMBL/GenBank/DDBJ whole genome shotgun (WGS) entry which is preliminary data.</text>
</comment>
<keyword evidence="3" id="KW-1133">Transmembrane helix</keyword>
<dbReference type="SUPFAM" id="SSF46894">
    <property type="entry name" value="C-terminal effector domain of the bipartite response regulators"/>
    <property type="match status" value="1"/>
</dbReference>
<feature type="repeat" description="TPR" evidence="1">
    <location>
        <begin position="188"/>
        <end position="221"/>
    </location>
</feature>
<dbReference type="Pfam" id="PF13424">
    <property type="entry name" value="TPR_12"/>
    <property type="match status" value="2"/>
</dbReference>
<evidence type="ECO:0000313" key="5">
    <source>
        <dbReference type="EMBL" id="TWI86585.1"/>
    </source>
</evidence>
<dbReference type="GO" id="GO:0006355">
    <property type="term" value="P:regulation of DNA-templated transcription"/>
    <property type="evidence" value="ECO:0007669"/>
    <property type="project" value="InterPro"/>
</dbReference>
<dbReference type="InterPro" id="IPR019734">
    <property type="entry name" value="TPR_rpt"/>
</dbReference>
<keyword evidence="3" id="KW-0812">Transmembrane</keyword>
<protein>
    <submittedName>
        <fullName evidence="5">Tetratricopeptide repeat protein</fullName>
    </submittedName>
</protein>
<keyword evidence="4" id="KW-0732">Signal</keyword>
<dbReference type="SUPFAM" id="SSF48452">
    <property type="entry name" value="TPR-like"/>
    <property type="match status" value="2"/>
</dbReference>